<gene>
    <name evidence="1" type="ORF">ALC57_12563</name>
</gene>
<evidence type="ECO:0000313" key="2">
    <source>
        <dbReference type="Proteomes" id="UP000078492"/>
    </source>
</evidence>
<dbReference type="EMBL" id="KQ980591">
    <property type="protein sequence ID" value="KYN15206.1"/>
    <property type="molecule type" value="Genomic_DNA"/>
</dbReference>
<protein>
    <submittedName>
        <fullName evidence="1">Uncharacterized protein</fullName>
    </submittedName>
</protein>
<dbReference type="AlphaFoldDB" id="A0A151J0R6"/>
<reference evidence="1 2" key="1">
    <citation type="submission" date="2015-09" db="EMBL/GenBank/DDBJ databases">
        <title>Trachymyrmex cornetzi WGS genome.</title>
        <authorList>
            <person name="Nygaard S."/>
            <person name="Hu H."/>
            <person name="Boomsma J."/>
            <person name="Zhang G."/>
        </authorList>
    </citation>
    <scope>NUCLEOTIDE SEQUENCE [LARGE SCALE GENOMIC DNA]</scope>
    <source>
        <strain evidence="1">Tcor2-1</strain>
        <tissue evidence="1">Whole body</tissue>
    </source>
</reference>
<dbReference type="Proteomes" id="UP000078492">
    <property type="component" value="Unassembled WGS sequence"/>
</dbReference>
<feature type="non-terminal residue" evidence="1">
    <location>
        <position position="1"/>
    </location>
</feature>
<keyword evidence="2" id="KW-1185">Reference proteome</keyword>
<evidence type="ECO:0000313" key="1">
    <source>
        <dbReference type="EMBL" id="KYN15206.1"/>
    </source>
</evidence>
<name>A0A151J0R6_9HYME</name>
<accession>A0A151J0R6</accession>
<organism evidence="1 2">
    <name type="scientific">Trachymyrmex cornetzi</name>
    <dbReference type="NCBI Taxonomy" id="471704"/>
    <lineage>
        <taxon>Eukaryota</taxon>
        <taxon>Metazoa</taxon>
        <taxon>Ecdysozoa</taxon>
        <taxon>Arthropoda</taxon>
        <taxon>Hexapoda</taxon>
        <taxon>Insecta</taxon>
        <taxon>Pterygota</taxon>
        <taxon>Neoptera</taxon>
        <taxon>Endopterygota</taxon>
        <taxon>Hymenoptera</taxon>
        <taxon>Apocrita</taxon>
        <taxon>Aculeata</taxon>
        <taxon>Formicoidea</taxon>
        <taxon>Formicidae</taxon>
        <taxon>Myrmicinae</taxon>
        <taxon>Trachymyrmex</taxon>
    </lineage>
</organism>
<sequence>LILSTTVISDGIAERRHSKSLLLHNVLKATPCDKSLLVPNGAVHSGMPTTSRQYPTDAVQFYINLADEPQPRLPVDVWCQSAQVAVLSKYSCWSLACSSIETLFPSTGSCPGGCREVVRKYKMSWSSARPPRYSKMNKNMRYAITSVYHINTFYMHTSSGRNSKISIFR</sequence>
<proteinExistence type="predicted"/>